<dbReference type="STRING" id="53378.BRW65_00870"/>
<sequence length="359" mass="38602">MLRVVQWATGFVGKFSLTAMIEDPDLEVVGVRVYSDDKHGKDAGAICGLDPIGVTATKDRDEILALDADCVVYMADAETNPMAGLDDICDILASGKNVVSTAVSPLIYPAVMGPEAVARMEKACAEGNSSFHGTGFNPGWASGVLPLSMLSCIYRLDSIRYQEILNYAHWDNAEMLFNNMGFGQGPDYEALWTRPEVMGAFFHAPLSLIAAGIDATIDKFVYDRQTWLAKEDFDIAAGTIKAGTVAAMKFSATAVVNGKPMITGEHVTRLRPDAAPEWPDGRGFKLMVEGSPSLMVEAKIDIHGDDEANQACLATAMHAVHSIAPVCAAEPGIRTILDFPMVVGRHVADAPNRPLARRD</sequence>
<dbReference type="InterPro" id="IPR036291">
    <property type="entry name" value="NAD(P)-bd_dom_sf"/>
</dbReference>
<evidence type="ECO:0000313" key="2">
    <source>
        <dbReference type="EMBL" id="OJZ76038.1"/>
    </source>
</evidence>
<reference evidence="2 3" key="1">
    <citation type="submission" date="2016-11" db="EMBL/GenBank/DDBJ databases">
        <title>Genome sequences of unsequenced Mycobacteria.</title>
        <authorList>
            <person name="Greninger A.L."/>
            <person name="Fang F."/>
            <person name="Jerome K.R."/>
        </authorList>
    </citation>
    <scope>NUCLEOTIDE SEQUENCE [LARGE SCALE GENOMIC DNA]</scope>
    <source>
        <strain evidence="2 3">M11</strain>
    </source>
</reference>
<feature type="domain" description="2,4-diaminopentanoate dehydrogenase C-terminal" evidence="1">
    <location>
        <begin position="194"/>
        <end position="342"/>
    </location>
</feature>
<protein>
    <submittedName>
        <fullName evidence="2">Dihydrodipicolinate reductase</fullName>
    </submittedName>
</protein>
<gene>
    <name evidence="2" type="ORF">BRW65_00870</name>
</gene>
<dbReference type="AlphaFoldDB" id="A0A1Q4I2B2"/>
<dbReference type="OrthoDB" id="4681066at2"/>
<dbReference type="CDD" id="cd24146">
    <property type="entry name" value="nat-AmDH_N_like"/>
    <property type="match status" value="1"/>
</dbReference>
<evidence type="ECO:0000313" key="3">
    <source>
        <dbReference type="Proteomes" id="UP000186438"/>
    </source>
</evidence>
<accession>A0A1Q4I2B2</accession>
<evidence type="ECO:0000259" key="1">
    <source>
        <dbReference type="Pfam" id="PF19328"/>
    </source>
</evidence>
<proteinExistence type="predicted"/>
<dbReference type="EMBL" id="MPNT01000001">
    <property type="protein sequence ID" value="OJZ76038.1"/>
    <property type="molecule type" value="Genomic_DNA"/>
</dbReference>
<dbReference type="RefSeq" id="WP_073870144.1">
    <property type="nucleotide sequence ID" value="NZ_MPNT01000001.1"/>
</dbReference>
<dbReference type="SUPFAM" id="SSF51735">
    <property type="entry name" value="NAD(P)-binding Rossmann-fold domains"/>
    <property type="match status" value="1"/>
</dbReference>
<dbReference type="Proteomes" id="UP000186438">
    <property type="component" value="Unassembled WGS sequence"/>
</dbReference>
<organism evidence="2 3">
    <name type="scientific">Mycobacterium paraffinicum</name>
    <dbReference type="NCBI Taxonomy" id="53378"/>
    <lineage>
        <taxon>Bacteria</taxon>
        <taxon>Bacillati</taxon>
        <taxon>Actinomycetota</taxon>
        <taxon>Actinomycetes</taxon>
        <taxon>Mycobacteriales</taxon>
        <taxon>Mycobacteriaceae</taxon>
        <taxon>Mycobacterium</taxon>
    </lineage>
</organism>
<dbReference type="InterPro" id="IPR045760">
    <property type="entry name" value="DAP_DH_C"/>
</dbReference>
<name>A0A1Q4I2B2_9MYCO</name>
<dbReference type="Pfam" id="PF19328">
    <property type="entry name" value="DAP_DH_C"/>
    <property type="match status" value="1"/>
</dbReference>
<comment type="caution">
    <text evidence="2">The sequence shown here is derived from an EMBL/GenBank/DDBJ whole genome shotgun (WGS) entry which is preliminary data.</text>
</comment>
<keyword evidence="3" id="KW-1185">Reference proteome</keyword>
<dbReference type="Gene3D" id="3.40.50.720">
    <property type="entry name" value="NAD(P)-binding Rossmann-like Domain"/>
    <property type="match status" value="1"/>
</dbReference>